<dbReference type="EMBL" id="JABFAC010000009">
    <property type="protein sequence ID" value="MBA0624642.1"/>
    <property type="molecule type" value="Genomic_DNA"/>
</dbReference>
<evidence type="ECO:0000313" key="3">
    <source>
        <dbReference type="Proteomes" id="UP000593561"/>
    </source>
</evidence>
<dbReference type="AlphaFoldDB" id="A0A7J8SGK5"/>
<proteinExistence type="predicted"/>
<feature type="domain" description="Aminotransferase-like plant mobile" evidence="1">
    <location>
        <begin position="33"/>
        <end position="109"/>
    </location>
</feature>
<dbReference type="GO" id="GO:0010073">
    <property type="term" value="P:meristem maintenance"/>
    <property type="evidence" value="ECO:0007669"/>
    <property type="project" value="InterPro"/>
</dbReference>
<dbReference type="PANTHER" id="PTHR46033">
    <property type="entry name" value="PROTEIN MAIN-LIKE 2"/>
    <property type="match status" value="1"/>
</dbReference>
<reference evidence="2 3" key="1">
    <citation type="journal article" date="2019" name="Genome Biol. Evol.">
        <title>Insights into the evolution of the New World diploid cottons (Gossypium, subgenus Houzingenia) based on genome sequencing.</title>
        <authorList>
            <person name="Grover C.E."/>
            <person name="Arick M.A. 2nd"/>
            <person name="Thrash A."/>
            <person name="Conover J.L."/>
            <person name="Sanders W.S."/>
            <person name="Peterson D.G."/>
            <person name="Frelichowski J.E."/>
            <person name="Scheffler J.A."/>
            <person name="Scheffler B.E."/>
            <person name="Wendel J.F."/>
        </authorList>
    </citation>
    <scope>NUCLEOTIDE SEQUENCE [LARGE SCALE GENOMIC DNA]</scope>
    <source>
        <strain evidence="2">27</strain>
        <tissue evidence="2">Leaf</tissue>
    </source>
</reference>
<name>A0A7J8SGK5_GOSDV</name>
<feature type="non-terminal residue" evidence="2">
    <location>
        <position position="1"/>
    </location>
</feature>
<dbReference type="InterPro" id="IPR044824">
    <property type="entry name" value="MAIN-like"/>
</dbReference>
<evidence type="ECO:0000313" key="2">
    <source>
        <dbReference type="EMBL" id="MBA0624642.1"/>
    </source>
</evidence>
<organism evidence="2 3">
    <name type="scientific">Gossypium davidsonii</name>
    <name type="common">Davidson's cotton</name>
    <name type="synonym">Gossypium klotzschianum subsp. davidsonii</name>
    <dbReference type="NCBI Taxonomy" id="34287"/>
    <lineage>
        <taxon>Eukaryota</taxon>
        <taxon>Viridiplantae</taxon>
        <taxon>Streptophyta</taxon>
        <taxon>Embryophyta</taxon>
        <taxon>Tracheophyta</taxon>
        <taxon>Spermatophyta</taxon>
        <taxon>Magnoliopsida</taxon>
        <taxon>eudicotyledons</taxon>
        <taxon>Gunneridae</taxon>
        <taxon>Pentapetalae</taxon>
        <taxon>rosids</taxon>
        <taxon>malvids</taxon>
        <taxon>Malvales</taxon>
        <taxon>Malvaceae</taxon>
        <taxon>Malvoideae</taxon>
        <taxon>Gossypium</taxon>
    </lineage>
</organism>
<dbReference type="Pfam" id="PF10536">
    <property type="entry name" value="PMD"/>
    <property type="match status" value="1"/>
</dbReference>
<evidence type="ECO:0000259" key="1">
    <source>
        <dbReference type="Pfam" id="PF10536"/>
    </source>
</evidence>
<sequence length="159" mass="18454">VDDRVLEGFIDNLVKPPITEIRGYLQEVGFLYTCCILEGCKLDPKLINALVERWRLEMHTFHPPCYECTITLEDVALQLDLPMDEPVIMGATIVPSKEDFCAALLGKDAKVSLIVYATVEIYELNQVMRRFKYRKQILQSPRYMKKLHKVDMWGKNDED</sequence>
<dbReference type="Proteomes" id="UP000593561">
    <property type="component" value="Unassembled WGS sequence"/>
</dbReference>
<keyword evidence="3" id="KW-1185">Reference proteome</keyword>
<dbReference type="InterPro" id="IPR019557">
    <property type="entry name" value="AminoTfrase-like_pln_mobile"/>
</dbReference>
<comment type="caution">
    <text evidence="2">The sequence shown here is derived from an EMBL/GenBank/DDBJ whole genome shotgun (WGS) entry which is preliminary data.</text>
</comment>
<accession>A0A7J8SGK5</accession>
<protein>
    <recommendedName>
        <fullName evidence="1">Aminotransferase-like plant mobile domain-containing protein</fullName>
    </recommendedName>
</protein>
<gene>
    <name evidence="2" type="ORF">Godav_009958</name>
</gene>
<dbReference type="PANTHER" id="PTHR46033:SF8">
    <property type="entry name" value="PROTEIN MAINTENANCE OF MERISTEMS-LIKE"/>
    <property type="match status" value="1"/>
</dbReference>